<evidence type="ECO:0000313" key="2">
    <source>
        <dbReference type="EMBL" id="UWM55181.1"/>
    </source>
</evidence>
<dbReference type="KEGG" id="ssai:N0B31_02605"/>
<protein>
    <submittedName>
        <fullName evidence="2">Uncharacterized protein</fullName>
    </submittedName>
</protein>
<sequence length="275" mass="29554">MRSRAVESVVGFVLVFSLVASSVGVVYVFGYGGLQDTRDAEQLSNVESAFDVLADNVEDVQREDAPHRATEFKLYRADLRTGDPVEFTVTVQNWNDDGDPDTAEPLNSTVTVDAVPVVYSPTGSETSIRYVGGAVLRTDRNGAVMLHEPPLVLREADGERGAVFPFVETRTRGTTAVSGSTTVLVRADEVLAESLTAATDPAADTTDTTGDVYDVLLTVETDPARTSTWAEHLNGEFEAAYGVRPCTTAGGTVTCDFETDRLFVSVTRIDVSIDD</sequence>
<dbReference type="Proteomes" id="UP001057580">
    <property type="component" value="Chromosome"/>
</dbReference>
<keyword evidence="1" id="KW-0472">Membrane</keyword>
<reference evidence="2" key="1">
    <citation type="submission" date="2022-09" db="EMBL/GenBank/DDBJ databases">
        <title>Diverse halophilic archaea isolated from saline environments.</title>
        <authorList>
            <person name="Cui H.-L."/>
        </authorList>
    </citation>
    <scope>NUCLEOTIDE SEQUENCE</scope>
    <source>
        <strain evidence="2">ZS-35-S2</strain>
    </source>
</reference>
<dbReference type="InterPro" id="IPR055713">
    <property type="entry name" value="DUF7289"/>
</dbReference>
<feature type="transmembrane region" description="Helical" evidence="1">
    <location>
        <begin position="12"/>
        <end position="34"/>
    </location>
</feature>
<gene>
    <name evidence="2" type="ORF">N0B31_02605</name>
</gene>
<organism evidence="2 3">
    <name type="scientific">Salinirubellus salinus</name>
    <dbReference type="NCBI Taxonomy" id="1364945"/>
    <lineage>
        <taxon>Archaea</taxon>
        <taxon>Methanobacteriati</taxon>
        <taxon>Methanobacteriota</taxon>
        <taxon>Stenosarchaea group</taxon>
        <taxon>Halobacteria</taxon>
        <taxon>Halobacteriales</taxon>
        <taxon>Natronomonadaceae</taxon>
        <taxon>Salinirubellus</taxon>
    </lineage>
</organism>
<dbReference type="GeneID" id="74941277"/>
<dbReference type="AlphaFoldDB" id="A0A9E7R476"/>
<keyword evidence="3" id="KW-1185">Reference proteome</keyword>
<dbReference type="EMBL" id="CP104003">
    <property type="protein sequence ID" value="UWM55181.1"/>
    <property type="molecule type" value="Genomic_DNA"/>
</dbReference>
<name>A0A9E7R476_9EURY</name>
<dbReference type="Pfam" id="PF23960">
    <property type="entry name" value="DUF7289"/>
    <property type="match status" value="1"/>
</dbReference>
<evidence type="ECO:0000313" key="3">
    <source>
        <dbReference type="Proteomes" id="UP001057580"/>
    </source>
</evidence>
<accession>A0A9E7R476</accession>
<proteinExistence type="predicted"/>
<dbReference type="RefSeq" id="WP_260594233.1">
    <property type="nucleotide sequence ID" value="NZ_CP104003.1"/>
</dbReference>
<evidence type="ECO:0000256" key="1">
    <source>
        <dbReference type="SAM" id="Phobius"/>
    </source>
</evidence>
<keyword evidence="1" id="KW-1133">Transmembrane helix</keyword>
<keyword evidence="1" id="KW-0812">Transmembrane</keyword>